<dbReference type="InterPro" id="IPR036259">
    <property type="entry name" value="MFS_trans_sf"/>
</dbReference>
<comment type="caution">
    <text evidence="8">The sequence shown here is derived from an EMBL/GenBank/DDBJ whole genome shotgun (WGS) entry which is preliminary data.</text>
</comment>
<evidence type="ECO:0000256" key="3">
    <source>
        <dbReference type="ARBA" id="ARBA00022692"/>
    </source>
</evidence>
<dbReference type="InterPro" id="IPR050495">
    <property type="entry name" value="ATG22/LtaA_families"/>
</dbReference>
<dbReference type="PROSITE" id="PS50850">
    <property type="entry name" value="MFS"/>
    <property type="match status" value="1"/>
</dbReference>
<sequence>MSYAPPSPSSLRSEEHKPVIPWALWDAGASSFHAVMTTFVFNVYLTSELFGSKNHTSQALSIGLAAAGLVIAVTAPVTGQRADRGGSRRKALAVTTAAVAVCVALCFFVRPDPAFLWLGVGLIAAANVFNEIATVHYNAVLPSISTPETVGRVSGLGWSFGYFGGIIALVIVLFGFVSPGLLGIPEDDSLNLRAVALFSAIWLAGLSLPILLRFPGATAPESGYGAATGRMVSAHKESWVDSYRRLGRTIRRLYRHEPVALRFLIASAVFRDGLAGVFTYGGVLAAGTFGFSTSQVIVFAIAGNVVAGLGAVVGGRLDDALGPKRVIIGSLSGLLIAAAPLLLVQSPGLFWVCGLALCAFVGPAQSASRTYLSRLTKPGDEGEYFGLYSTTGRAMSFLAPALFALFVGLLGDQVWGILGIMIVLALGLALAVRLPTRP</sequence>
<accession>A0A7K1LIY0</accession>
<dbReference type="GO" id="GO:0005886">
    <property type="term" value="C:plasma membrane"/>
    <property type="evidence" value="ECO:0007669"/>
    <property type="project" value="UniProtKB-SubCell"/>
</dbReference>
<feature type="domain" description="Major facilitator superfamily (MFS) profile" evidence="7">
    <location>
        <begin position="260"/>
        <end position="438"/>
    </location>
</feature>
<feature type="transmembrane region" description="Helical" evidence="6">
    <location>
        <begin position="349"/>
        <end position="372"/>
    </location>
</feature>
<keyword evidence="2" id="KW-0813">Transport</keyword>
<gene>
    <name evidence="8" type="ORF">GMA10_08020</name>
</gene>
<evidence type="ECO:0000259" key="7">
    <source>
        <dbReference type="PROSITE" id="PS50850"/>
    </source>
</evidence>
<feature type="transmembrane region" description="Helical" evidence="6">
    <location>
        <begin position="160"/>
        <end position="182"/>
    </location>
</feature>
<evidence type="ECO:0000256" key="5">
    <source>
        <dbReference type="ARBA" id="ARBA00023136"/>
    </source>
</evidence>
<dbReference type="Gene3D" id="1.20.1250.20">
    <property type="entry name" value="MFS general substrate transporter like domains"/>
    <property type="match status" value="1"/>
</dbReference>
<evidence type="ECO:0000313" key="8">
    <source>
        <dbReference type="EMBL" id="MUN55157.1"/>
    </source>
</evidence>
<feature type="transmembrane region" description="Helical" evidence="6">
    <location>
        <begin position="326"/>
        <end position="343"/>
    </location>
</feature>
<feature type="transmembrane region" description="Helical" evidence="6">
    <location>
        <begin position="194"/>
        <end position="212"/>
    </location>
</feature>
<evidence type="ECO:0000256" key="6">
    <source>
        <dbReference type="SAM" id="Phobius"/>
    </source>
</evidence>
<evidence type="ECO:0000313" key="9">
    <source>
        <dbReference type="Proteomes" id="UP000462152"/>
    </source>
</evidence>
<feature type="transmembrane region" description="Helical" evidence="6">
    <location>
        <begin position="91"/>
        <end position="110"/>
    </location>
</feature>
<protein>
    <submittedName>
        <fullName evidence="8">MFS transporter</fullName>
    </submittedName>
</protein>
<dbReference type="AlphaFoldDB" id="A0A7K1LIY0"/>
<feature type="transmembrane region" description="Helical" evidence="6">
    <location>
        <begin position="295"/>
        <end position="314"/>
    </location>
</feature>
<keyword evidence="4 6" id="KW-1133">Transmembrane helix</keyword>
<keyword evidence="5 6" id="KW-0472">Membrane</keyword>
<keyword evidence="9" id="KW-1185">Reference proteome</keyword>
<dbReference type="SUPFAM" id="SSF103473">
    <property type="entry name" value="MFS general substrate transporter"/>
    <property type="match status" value="1"/>
</dbReference>
<dbReference type="OrthoDB" id="9768783at2"/>
<name>A0A7K1LIY0_9MICC</name>
<feature type="transmembrane region" description="Helical" evidence="6">
    <location>
        <begin position="384"/>
        <end position="407"/>
    </location>
</feature>
<reference evidence="8 9" key="1">
    <citation type="submission" date="2019-12" db="EMBL/GenBank/DDBJ databases">
        <authorList>
            <person name="Li J."/>
            <person name="Shi Y."/>
            <person name="Xu G."/>
            <person name="Xiao D."/>
            <person name="Ran X."/>
        </authorList>
    </citation>
    <scope>NUCLEOTIDE SEQUENCE [LARGE SCALE GENOMIC DNA]</scope>
    <source>
        <strain evidence="8 9">JCM 15915</strain>
    </source>
</reference>
<proteinExistence type="predicted"/>
<evidence type="ECO:0000256" key="1">
    <source>
        <dbReference type="ARBA" id="ARBA00004651"/>
    </source>
</evidence>
<dbReference type="GO" id="GO:0022857">
    <property type="term" value="F:transmembrane transporter activity"/>
    <property type="evidence" value="ECO:0007669"/>
    <property type="project" value="InterPro"/>
</dbReference>
<evidence type="ECO:0000256" key="4">
    <source>
        <dbReference type="ARBA" id="ARBA00022989"/>
    </source>
</evidence>
<evidence type="ECO:0000256" key="2">
    <source>
        <dbReference type="ARBA" id="ARBA00022448"/>
    </source>
</evidence>
<dbReference type="InterPro" id="IPR020846">
    <property type="entry name" value="MFS_dom"/>
</dbReference>
<dbReference type="Proteomes" id="UP000462152">
    <property type="component" value="Unassembled WGS sequence"/>
</dbReference>
<dbReference type="RefSeq" id="WP_129314593.1">
    <property type="nucleotide sequence ID" value="NZ_NOIQ01000002.1"/>
</dbReference>
<feature type="transmembrane region" description="Helical" evidence="6">
    <location>
        <begin position="116"/>
        <end position="139"/>
    </location>
</feature>
<dbReference type="PANTHER" id="PTHR23519">
    <property type="entry name" value="AUTOPHAGY-RELATED PROTEIN 22"/>
    <property type="match status" value="1"/>
</dbReference>
<feature type="transmembrane region" description="Helical" evidence="6">
    <location>
        <begin position="413"/>
        <end position="432"/>
    </location>
</feature>
<feature type="transmembrane region" description="Helical" evidence="6">
    <location>
        <begin position="259"/>
        <end position="283"/>
    </location>
</feature>
<comment type="subcellular location">
    <subcellularLocation>
        <location evidence="1">Cell membrane</location>
        <topology evidence="1">Multi-pass membrane protein</topology>
    </subcellularLocation>
</comment>
<keyword evidence="3 6" id="KW-0812">Transmembrane</keyword>
<dbReference type="EMBL" id="WOGT01000004">
    <property type="protein sequence ID" value="MUN55157.1"/>
    <property type="molecule type" value="Genomic_DNA"/>
</dbReference>
<dbReference type="InterPro" id="IPR024671">
    <property type="entry name" value="Atg22-like"/>
</dbReference>
<dbReference type="PANTHER" id="PTHR23519:SF1">
    <property type="entry name" value="AUTOPHAGY-RELATED PROTEIN 22"/>
    <property type="match status" value="1"/>
</dbReference>
<organism evidence="8 9">
    <name type="scientific">Rothia koreensis</name>
    <dbReference type="NCBI Taxonomy" id="592378"/>
    <lineage>
        <taxon>Bacteria</taxon>
        <taxon>Bacillati</taxon>
        <taxon>Actinomycetota</taxon>
        <taxon>Actinomycetes</taxon>
        <taxon>Micrococcales</taxon>
        <taxon>Micrococcaceae</taxon>
        <taxon>Rothia</taxon>
    </lineage>
</organism>
<feature type="transmembrane region" description="Helical" evidence="6">
    <location>
        <begin position="57"/>
        <end position="79"/>
    </location>
</feature>
<dbReference type="Pfam" id="PF11700">
    <property type="entry name" value="ATG22"/>
    <property type="match status" value="1"/>
</dbReference>